<dbReference type="VEuPathDB" id="CryptoDB:Vbra_18878"/>
<keyword evidence="4" id="KW-0802">TPR repeat</keyword>
<feature type="repeat" description="WD" evidence="3">
    <location>
        <begin position="87"/>
        <end position="119"/>
    </location>
</feature>
<dbReference type="AlphaFoldDB" id="A0A0G4GW92"/>
<proteinExistence type="predicted"/>
<organism evidence="6 7">
    <name type="scientific">Vitrella brassicaformis (strain CCMP3155)</name>
    <dbReference type="NCBI Taxonomy" id="1169540"/>
    <lineage>
        <taxon>Eukaryota</taxon>
        <taxon>Sar</taxon>
        <taxon>Alveolata</taxon>
        <taxon>Colpodellida</taxon>
        <taxon>Vitrellaceae</taxon>
        <taxon>Vitrella</taxon>
    </lineage>
</organism>
<dbReference type="InterPro" id="IPR019734">
    <property type="entry name" value="TPR_rpt"/>
</dbReference>
<dbReference type="PROSITE" id="PS50294">
    <property type="entry name" value="WD_REPEATS_REGION"/>
    <property type="match status" value="1"/>
</dbReference>
<dbReference type="PROSITE" id="PS50005">
    <property type="entry name" value="TPR"/>
    <property type="match status" value="1"/>
</dbReference>
<dbReference type="Pfam" id="PF14559">
    <property type="entry name" value="TPR_19"/>
    <property type="match status" value="1"/>
</dbReference>
<evidence type="ECO:0000256" key="4">
    <source>
        <dbReference type="PROSITE-ProRule" id="PRU00339"/>
    </source>
</evidence>
<evidence type="ECO:0000256" key="3">
    <source>
        <dbReference type="PROSITE-ProRule" id="PRU00221"/>
    </source>
</evidence>
<dbReference type="SUPFAM" id="SSF50978">
    <property type="entry name" value="WD40 repeat-like"/>
    <property type="match status" value="1"/>
</dbReference>
<evidence type="ECO:0000313" key="6">
    <source>
        <dbReference type="EMBL" id="CEM35276.1"/>
    </source>
</evidence>
<dbReference type="InterPro" id="IPR011990">
    <property type="entry name" value="TPR-like_helical_dom_sf"/>
</dbReference>
<evidence type="ECO:0000256" key="5">
    <source>
        <dbReference type="SAM" id="MobiDB-lite"/>
    </source>
</evidence>
<feature type="region of interest" description="Disordered" evidence="5">
    <location>
        <begin position="626"/>
        <end position="777"/>
    </location>
</feature>
<dbReference type="PANTHER" id="PTHR15574:SF21">
    <property type="entry name" value="DDB1- AND CUL4-ASSOCIATED FACTOR 8"/>
    <property type="match status" value="1"/>
</dbReference>
<feature type="repeat" description="WD" evidence="3">
    <location>
        <begin position="389"/>
        <end position="422"/>
    </location>
</feature>
<dbReference type="PROSITE" id="PS50082">
    <property type="entry name" value="WD_REPEATS_2"/>
    <property type="match status" value="2"/>
</dbReference>
<accession>A0A0G4GW92</accession>
<feature type="compositionally biased region" description="Basic and acidic residues" evidence="5">
    <location>
        <begin position="737"/>
        <end position="756"/>
    </location>
</feature>
<gene>
    <name evidence="6" type="ORF">Vbra_18878</name>
</gene>
<evidence type="ECO:0000256" key="2">
    <source>
        <dbReference type="ARBA" id="ARBA00022737"/>
    </source>
</evidence>
<dbReference type="Proteomes" id="UP000041254">
    <property type="component" value="Unassembled WGS sequence"/>
</dbReference>
<dbReference type="Gene3D" id="2.130.10.10">
    <property type="entry name" value="YVTN repeat-like/Quinoprotein amine dehydrogenase"/>
    <property type="match status" value="1"/>
</dbReference>
<reference evidence="6 7" key="1">
    <citation type="submission" date="2014-11" db="EMBL/GenBank/DDBJ databases">
        <authorList>
            <person name="Zhu J."/>
            <person name="Qi W."/>
            <person name="Song R."/>
        </authorList>
    </citation>
    <scope>NUCLEOTIDE SEQUENCE [LARGE SCALE GENOMIC DNA]</scope>
</reference>
<dbReference type="InterPro" id="IPR001680">
    <property type="entry name" value="WD40_rpt"/>
</dbReference>
<feature type="repeat" description="TPR" evidence="4">
    <location>
        <begin position="562"/>
        <end position="595"/>
    </location>
</feature>
<dbReference type="SMART" id="SM00028">
    <property type="entry name" value="TPR"/>
    <property type="match status" value="3"/>
</dbReference>
<dbReference type="InParanoid" id="A0A0G4GW92"/>
<keyword evidence="1 3" id="KW-0853">WD repeat</keyword>
<dbReference type="GO" id="GO:0080008">
    <property type="term" value="C:Cul4-RING E3 ubiquitin ligase complex"/>
    <property type="evidence" value="ECO:0007669"/>
    <property type="project" value="TreeGrafter"/>
</dbReference>
<feature type="compositionally biased region" description="Acidic residues" evidence="5">
    <location>
        <begin position="757"/>
        <end position="767"/>
    </location>
</feature>
<dbReference type="STRING" id="1169540.A0A0G4GW92"/>
<keyword evidence="2" id="KW-0677">Repeat</keyword>
<dbReference type="InterPro" id="IPR015943">
    <property type="entry name" value="WD40/YVTN_repeat-like_dom_sf"/>
</dbReference>
<dbReference type="Pfam" id="PF00400">
    <property type="entry name" value="WD40"/>
    <property type="match status" value="2"/>
</dbReference>
<keyword evidence="7" id="KW-1185">Reference proteome</keyword>
<name>A0A0G4GW92_VITBC</name>
<dbReference type="PANTHER" id="PTHR15574">
    <property type="entry name" value="WD REPEAT DOMAIN-CONTAINING FAMILY"/>
    <property type="match status" value="1"/>
</dbReference>
<feature type="compositionally biased region" description="Low complexity" evidence="5">
    <location>
        <begin position="672"/>
        <end position="683"/>
    </location>
</feature>
<dbReference type="SMART" id="SM00320">
    <property type="entry name" value="WD40"/>
    <property type="match status" value="6"/>
</dbReference>
<dbReference type="GO" id="GO:0005737">
    <property type="term" value="C:cytoplasm"/>
    <property type="evidence" value="ECO:0007669"/>
    <property type="project" value="TreeGrafter"/>
</dbReference>
<protein>
    <submittedName>
        <fullName evidence="6">Uncharacterized protein</fullName>
    </submittedName>
</protein>
<sequence>MAKKQKRFLRNQARKIEEMQAEASSSHEPSSSSTHSVRRPASLLECITQRRQGYPTRLSNGPFGANVRQSIVGSPVFVKRLELSKKLTSHRGCVNSIDWNGSGTRLVSGSDDVHLCFWSSDYRLLHRVPTAHTHNILGTRFVPHSDDSKAVSCGADGRVVLTDVRVGDGGKVLWGAGPMSVKIDFLPDDRNLFLCTVQPFHVRLFDLRTDKSTVAVRLNETIDGPNGDIACNAVRVSPSNPHLFAVGSNDPIVRIYDLRKDNETPLQRWGAPKELTESEYGIKDTVRRTIRGEPVGVSDVDWSTKGELLVNYRPGDICMFDTRTYTAITVREIELCSQVVQSYKGRLNSETFAKEARFIFCDEGYVATGGDCGHIFIWDKKTGRLLRKMKSDRVIVNSIAPHPSLPLLASSGIDDDIKIWSVGETIHQRQLGQVPPSGKYDAEIIEEDTEPAETINLTARREAAPAIVTTDEARQRLEEGEKCKQQGNTSFRSGQCEDAVRHYTRATGVLSFVAPNRAIEQERKRLTTLCKLNEAACHLELGHYGMTIRRCTEVLAVDPHLVKALYRRARAHLESKDFDEAKKDVIRALDVTPNDTQLSKLLREVKKIQADEEAKEKRKFKAFFATEAKRSDHPEPVAALPRPSDDAEDDDDDMWVEFTPDGKMVVKPPPSGSSIIGQSDSSSGSGGATGSATSSPDQPPPADHDGASPESPTPSSPEKQPAAEMGSPERPTAATVRDVDYTPDPRAKGGKDKALEGEADTEGEEQSVSEGPSVPGV</sequence>
<dbReference type="OrthoDB" id="4869960at2759"/>
<evidence type="ECO:0000256" key="1">
    <source>
        <dbReference type="ARBA" id="ARBA00022574"/>
    </source>
</evidence>
<feature type="compositionally biased region" description="Low complexity" evidence="5">
    <location>
        <begin position="22"/>
        <end position="39"/>
    </location>
</feature>
<dbReference type="InterPro" id="IPR045151">
    <property type="entry name" value="DCAF8"/>
</dbReference>
<feature type="compositionally biased region" description="Basic residues" evidence="5">
    <location>
        <begin position="1"/>
        <end position="13"/>
    </location>
</feature>
<dbReference type="SUPFAM" id="SSF48452">
    <property type="entry name" value="TPR-like"/>
    <property type="match status" value="1"/>
</dbReference>
<evidence type="ECO:0000313" key="7">
    <source>
        <dbReference type="Proteomes" id="UP000041254"/>
    </source>
</evidence>
<feature type="region of interest" description="Disordered" evidence="5">
    <location>
        <begin position="1"/>
        <end position="39"/>
    </location>
</feature>
<feature type="compositionally biased region" description="Acidic residues" evidence="5">
    <location>
        <begin position="646"/>
        <end position="655"/>
    </location>
</feature>
<dbReference type="InterPro" id="IPR036322">
    <property type="entry name" value="WD40_repeat_dom_sf"/>
</dbReference>
<dbReference type="EMBL" id="CDMY01000850">
    <property type="protein sequence ID" value="CEM35276.1"/>
    <property type="molecule type" value="Genomic_DNA"/>
</dbReference>
<dbReference type="Gene3D" id="1.25.40.10">
    <property type="entry name" value="Tetratricopeptide repeat domain"/>
    <property type="match status" value="1"/>
</dbReference>
<dbReference type="OMA" id="CAEDMND"/>